<feature type="region of interest" description="Disordered" evidence="1">
    <location>
        <begin position="269"/>
        <end position="288"/>
    </location>
</feature>
<feature type="domain" description="HNH nuclease" evidence="2">
    <location>
        <begin position="145"/>
        <end position="225"/>
    </location>
</feature>
<dbReference type="Proteomes" id="UP000242877">
    <property type="component" value="Unassembled WGS sequence"/>
</dbReference>
<keyword evidence="4" id="KW-1185">Reference proteome</keyword>
<feature type="region of interest" description="Disordered" evidence="1">
    <location>
        <begin position="79"/>
        <end position="118"/>
    </location>
</feature>
<protein>
    <recommendedName>
        <fullName evidence="2">HNH nuclease domain-containing protein</fullName>
    </recommendedName>
</protein>
<evidence type="ECO:0000313" key="4">
    <source>
        <dbReference type="Proteomes" id="UP000242877"/>
    </source>
</evidence>
<name>A0A168AYG2_9EURO</name>
<dbReference type="AlphaFoldDB" id="A0A168AYG2"/>
<gene>
    <name evidence="3" type="ORF">AAP_01821</name>
</gene>
<comment type="caution">
    <text evidence="3">The sequence shown here is derived from an EMBL/GenBank/DDBJ whole genome shotgun (WGS) entry which is preliminary data.</text>
</comment>
<reference evidence="3 4" key="1">
    <citation type="journal article" date="2016" name="Genome Biol. Evol.">
        <title>Divergent and convergent evolution of fungal pathogenicity.</title>
        <authorList>
            <person name="Shang Y."/>
            <person name="Xiao G."/>
            <person name="Zheng P."/>
            <person name="Cen K."/>
            <person name="Zhan S."/>
            <person name="Wang C."/>
        </authorList>
    </citation>
    <scope>NUCLEOTIDE SEQUENCE [LARGE SCALE GENOMIC DNA]</scope>
    <source>
        <strain evidence="3 4">ARSEF 7405</strain>
    </source>
</reference>
<sequence>MARPEQPDFITHKTERLELISSLPADIPFDPFLYALFWYGEITPLRKVVQDTLESAIWTSRQSARDFIFCWMKRMGTSRSCEPSRASTRSSSPAPELQPFSAGPSVPEPSAETHTPQRLPAGSYSAIKRSSSAVANAKYRDRERCIITHVGYPDVVHIFPFCLVDRHKEITKFFLKHLLLFFPDNLKTWSEAIWRGGGEYVDSCENLMCLSPNAHMFLSKGCFGLEPLTKSPDERELTMRVHWFNQEGYSCNRSFSTVPELFKSASGTKLEGGPNGSAMADHSSSQDGQVRLVKSGDHVTMRTADPYSFPLPDMHILHMQFRMQLLVAASGAAAESTVQSTPVDLDGPSDSCDLYISDPVEEFGREHGLIDDY</sequence>
<dbReference type="EMBL" id="AZGZ01000006">
    <property type="protein sequence ID" value="KZZ94521.1"/>
    <property type="molecule type" value="Genomic_DNA"/>
</dbReference>
<proteinExistence type="predicted"/>
<dbReference type="VEuPathDB" id="FungiDB:AAP_01821"/>
<dbReference type="OrthoDB" id="5416097at2759"/>
<accession>A0A168AYG2</accession>
<evidence type="ECO:0000256" key="1">
    <source>
        <dbReference type="SAM" id="MobiDB-lite"/>
    </source>
</evidence>
<organism evidence="3 4">
    <name type="scientific">Ascosphaera apis ARSEF 7405</name>
    <dbReference type="NCBI Taxonomy" id="392613"/>
    <lineage>
        <taxon>Eukaryota</taxon>
        <taxon>Fungi</taxon>
        <taxon>Dikarya</taxon>
        <taxon>Ascomycota</taxon>
        <taxon>Pezizomycotina</taxon>
        <taxon>Eurotiomycetes</taxon>
        <taxon>Eurotiomycetidae</taxon>
        <taxon>Onygenales</taxon>
        <taxon>Ascosphaeraceae</taxon>
        <taxon>Ascosphaera</taxon>
    </lineage>
</organism>
<dbReference type="Pfam" id="PF13391">
    <property type="entry name" value="HNH_2"/>
    <property type="match status" value="1"/>
</dbReference>
<dbReference type="InterPro" id="IPR003615">
    <property type="entry name" value="HNH_nuc"/>
</dbReference>
<evidence type="ECO:0000259" key="2">
    <source>
        <dbReference type="Pfam" id="PF13391"/>
    </source>
</evidence>
<evidence type="ECO:0000313" key="3">
    <source>
        <dbReference type="EMBL" id="KZZ94521.1"/>
    </source>
</evidence>
<feature type="compositionally biased region" description="Low complexity" evidence="1">
    <location>
        <begin position="83"/>
        <end position="95"/>
    </location>
</feature>